<proteinExistence type="predicted"/>
<keyword evidence="2" id="KW-0378">Hydrolase</keyword>
<dbReference type="GO" id="GO:0004386">
    <property type="term" value="F:helicase activity"/>
    <property type="evidence" value="ECO:0007669"/>
    <property type="project" value="UniProtKB-KW"/>
</dbReference>
<dbReference type="SUPFAM" id="SSF52540">
    <property type="entry name" value="P-loop containing nucleoside triphosphate hydrolases"/>
    <property type="match status" value="1"/>
</dbReference>
<dbReference type="InterPro" id="IPR027417">
    <property type="entry name" value="P-loop_NTPase"/>
</dbReference>
<accession>A0A1Q9D633</accession>
<dbReference type="OrthoDB" id="428329at2759"/>
<keyword evidence="3" id="KW-1185">Reference proteome</keyword>
<dbReference type="CDD" id="cd18809">
    <property type="entry name" value="SF1_C_RecD"/>
    <property type="match status" value="1"/>
</dbReference>
<evidence type="ECO:0000313" key="2">
    <source>
        <dbReference type="EMBL" id="OLP90655.1"/>
    </source>
</evidence>
<protein>
    <submittedName>
        <fullName evidence="2">ATP-dependent DNA helicase PIF1</fullName>
    </submittedName>
</protein>
<keyword evidence="2" id="KW-0347">Helicase</keyword>
<comment type="caution">
    <text evidence="2">The sequence shown here is derived from an EMBL/GenBank/DDBJ whole genome shotgun (WGS) entry which is preliminary data.</text>
</comment>
<feature type="compositionally biased region" description="Low complexity" evidence="1">
    <location>
        <begin position="140"/>
        <end position="151"/>
    </location>
</feature>
<gene>
    <name evidence="2" type="primary">PIF1</name>
    <name evidence="2" type="ORF">AK812_SmicGene27747</name>
</gene>
<dbReference type="Pfam" id="PF13604">
    <property type="entry name" value="AAA_30"/>
    <property type="match status" value="1"/>
</dbReference>
<dbReference type="EMBL" id="LSRX01000700">
    <property type="protein sequence ID" value="OLP90655.1"/>
    <property type="molecule type" value="Genomic_DNA"/>
</dbReference>
<keyword evidence="2" id="KW-0547">Nucleotide-binding</keyword>
<reference evidence="2 3" key="1">
    <citation type="submission" date="2016-02" db="EMBL/GenBank/DDBJ databases">
        <title>Genome analysis of coral dinoflagellate symbionts highlights evolutionary adaptations to a symbiotic lifestyle.</title>
        <authorList>
            <person name="Aranda M."/>
            <person name="Li Y."/>
            <person name="Liew Y.J."/>
            <person name="Baumgarten S."/>
            <person name="Simakov O."/>
            <person name="Wilson M."/>
            <person name="Piel J."/>
            <person name="Ashoor H."/>
            <person name="Bougouffa S."/>
            <person name="Bajic V.B."/>
            <person name="Ryu T."/>
            <person name="Ravasi T."/>
            <person name="Bayer T."/>
            <person name="Micklem G."/>
            <person name="Kim H."/>
            <person name="Bhak J."/>
            <person name="Lajeunesse T.C."/>
            <person name="Voolstra C.R."/>
        </authorList>
    </citation>
    <scope>NUCLEOTIDE SEQUENCE [LARGE SCALE GENOMIC DNA]</scope>
    <source>
        <strain evidence="2 3">CCMP2467</strain>
    </source>
</reference>
<evidence type="ECO:0000313" key="3">
    <source>
        <dbReference type="Proteomes" id="UP000186817"/>
    </source>
</evidence>
<keyword evidence="2" id="KW-0067">ATP-binding</keyword>
<organism evidence="2 3">
    <name type="scientific">Symbiodinium microadriaticum</name>
    <name type="common">Dinoflagellate</name>
    <name type="synonym">Zooxanthella microadriatica</name>
    <dbReference type="NCBI Taxonomy" id="2951"/>
    <lineage>
        <taxon>Eukaryota</taxon>
        <taxon>Sar</taxon>
        <taxon>Alveolata</taxon>
        <taxon>Dinophyceae</taxon>
        <taxon>Suessiales</taxon>
        <taxon>Symbiodiniaceae</taxon>
        <taxon>Symbiodinium</taxon>
    </lineage>
</organism>
<dbReference type="PANTHER" id="PTHR47642">
    <property type="entry name" value="ATP-DEPENDENT DNA HELICASE"/>
    <property type="match status" value="1"/>
</dbReference>
<dbReference type="Gene3D" id="3.40.50.300">
    <property type="entry name" value="P-loop containing nucleotide triphosphate hydrolases"/>
    <property type="match status" value="2"/>
</dbReference>
<evidence type="ECO:0000256" key="1">
    <source>
        <dbReference type="SAM" id="MobiDB-lite"/>
    </source>
</evidence>
<dbReference type="Proteomes" id="UP000186817">
    <property type="component" value="Unassembled WGS sequence"/>
</dbReference>
<dbReference type="Gene3D" id="2.30.30.940">
    <property type="match status" value="1"/>
</dbReference>
<sequence length="1337" mass="150606">MAPSTCPGPPSGRPCLYSQTKVGQAASVRGKMRCFFCDPSEMAAVAANPRQRSRRLAAALRVFLQHYDQHPTVYDTAILQVPEEWRGSMPAPDLMPWRDVLANRRLAGSRELKDSDYAVLVRKDRRRPRKKFFEDNQLSPPDAAADVAPNDSGLPAPVTTTRASFVEKWCKFGSWGMCSKCHSLQPRPLQPADCRRVAKPFITACACRVCSKNVSVPQPDDVPEPLQTLSHTEVVALRPLDMSIGPAKRAEFGYRIHTAMVTFAWSEEDVEAKIAGLAGKRQRRRARAAFEHLMASEESSYTASTSRRIAASCGDTPGNDMTETHVRLNDVRRVRREEDRDVAEAVGRAPARGRKRTFLEMHDEDASEEYAQNGRTSVKSSFMRKALGPIIGYSTDFELLSFVYDLLLWSKLGASKSVVKGLPLRLALQSESFSPLYWQTRHQALLDMQRQCGFPVLFKTMAPWECSFPYHTWVLDEMQKAGVGRMGLAGPETLHTAHVFAQLEVGLYTGHNVTVKTDASEERKHPGWSDHILADVTAAATQQPAVNFFFRLEFQDGQRKLPTQRYHGSGRVHCHSLNFGGHFGRARLAEQMMATVPADDQPTLKGYMLGRPHGRDDSGWPVELEESHWDEVLGRVRLHHTAADKAAGHRAFFKETLEITKCHQDVLHCDRRANSMKYCATYNAKFSDSFAQDWLCDDISGNAVARKVLFEYHPCEPEMWLYIAGRLAPPCQYSGTMVPLRVPLPIPGTEKNKLVELYEKSQWCGDDMTFLEWLRKSGADGKIARWVQLRHNRLLALQQTTQTLSEFARTCGMNGEKLIAADLLAMSNDKFFGQWMTLHVPFRRHEDLLDPTLAEAVPASYLFLANAWRHRPAYWTDQDAVRRDLELQSFSDAKIQTLLAMLRANLYLVEQCVDGGLRLPTVAEERAALRRGGLLDDEDAGEGDAEAKLQWNSAQRQLQRKVDEAVDRSLAHRGEDDDERAEDKRLEAARVRGRFPDCDVDTCSGAFGLWQSSQDALHLLDLLATYDLVVVDEVSQLSKHDFNRILKLWDAASRMPALVFVGDFHQLPGVEPTNATDSARWRHVYKVELWQMWRCQDAALNAKLRLLRLNQPTEQQLRDICRGHKAWSQKTEPEAYDMLRLRREHPDTVVATCTRRAAALVNRLSTQVLFSDRGKKSLGTVEADWEANIANYLLDGKLRSDRPPLPQPLALFAGLKVHLTRNLDKPGDFVNGMAAVVQSFHQPSGCLRVLTETGRHLAVYPVTEYIEECGTVTAYPIRAGYACTIHKLQGAELPHVTVWLDVKHMRAAGYVAISRVRTDDAYLLGGLLTPEHFTPAI</sequence>
<name>A0A1Q9D633_SYMMI</name>
<feature type="region of interest" description="Disordered" evidence="1">
    <location>
        <begin position="131"/>
        <end position="155"/>
    </location>
</feature>
<dbReference type="InterPro" id="IPR051055">
    <property type="entry name" value="PIF1_helicase"/>
</dbReference>